<dbReference type="InterPro" id="IPR013078">
    <property type="entry name" value="His_Pase_superF_clade-1"/>
</dbReference>
<feature type="binding site" evidence="2">
    <location>
        <begin position="13"/>
        <end position="20"/>
    </location>
    <ligand>
        <name>substrate</name>
    </ligand>
</feature>
<protein>
    <submittedName>
        <fullName evidence="3">Phosphoglycerate mutase</fullName>
    </submittedName>
</protein>
<evidence type="ECO:0000313" key="3">
    <source>
        <dbReference type="EMBL" id="OZG50945.1"/>
    </source>
</evidence>
<dbReference type="InterPro" id="IPR029033">
    <property type="entry name" value="His_PPase_superfam"/>
</dbReference>
<dbReference type="Proteomes" id="UP000216004">
    <property type="component" value="Unassembled WGS sequence"/>
</dbReference>
<evidence type="ECO:0000256" key="1">
    <source>
        <dbReference type="PIRSR" id="PIRSR613078-1"/>
    </source>
</evidence>
<gene>
    <name evidence="3" type="ORF">BOCO_0131</name>
</gene>
<accession>A0A261EVT6</accession>
<proteinExistence type="predicted"/>
<keyword evidence="4" id="KW-1185">Reference proteome</keyword>
<dbReference type="RefSeq" id="WP_094722187.1">
    <property type="nucleotide sequence ID" value="NZ_MWWS01000002.1"/>
</dbReference>
<dbReference type="InterPro" id="IPR050275">
    <property type="entry name" value="PGM_Phosphatase"/>
</dbReference>
<sequence>MSEQHVHSIILVRHGQTDYNAARRMQGQTDIPLNAVGRWQAQQTAQTLRHLYVDAHHSRQQLIVSSDLDRAYSTAQAFADVIGVSINTDSRLREREFGEWEGLTAQQVKEQWPEDYYAWLTSAGGEVKHGAETKAEVGRRGLSALNDWSHRAGDDTDLFLFTHGSWISQTVQSLMGLSEVHPEGVSLGSIRNAHWVTLIPRQRSSQDYLWALLDFNRGPAIAESVDWNNPSAGQ</sequence>
<evidence type="ECO:0000313" key="4">
    <source>
        <dbReference type="Proteomes" id="UP000216004"/>
    </source>
</evidence>
<feature type="active site" description="Proton donor/acceptor" evidence="1">
    <location>
        <position position="94"/>
    </location>
</feature>
<dbReference type="AlphaFoldDB" id="A0A261EVT6"/>
<feature type="binding site" evidence="2">
    <location>
        <position position="70"/>
    </location>
    <ligand>
        <name>substrate</name>
    </ligand>
</feature>
<dbReference type="GO" id="GO:0005737">
    <property type="term" value="C:cytoplasm"/>
    <property type="evidence" value="ECO:0007669"/>
    <property type="project" value="TreeGrafter"/>
</dbReference>
<reference evidence="3 4" key="1">
    <citation type="journal article" date="2017" name="BMC Genomics">
        <title>Comparative genomic and phylogenomic analyses of the Bifidobacteriaceae family.</title>
        <authorList>
            <person name="Lugli G.A."/>
            <person name="Milani C."/>
            <person name="Turroni F."/>
            <person name="Duranti S."/>
            <person name="Mancabelli L."/>
            <person name="Mangifesta M."/>
            <person name="Ferrario C."/>
            <person name="Modesto M."/>
            <person name="Mattarelli P."/>
            <person name="Jiri K."/>
            <person name="van Sinderen D."/>
            <person name="Ventura M."/>
        </authorList>
    </citation>
    <scope>NUCLEOTIDE SEQUENCE [LARGE SCALE GENOMIC DNA]</scope>
    <source>
        <strain evidence="3 4">DSM 22924</strain>
    </source>
</reference>
<dbReference type="InterPro" id="IPR001345">
    <property type="entry name" value="PG/BPGM_mutase_AS"/>
</dbReference>
<dbReference type="EMBL" id="MWWS01000002">
    <property type="protein sequence ID" value="OZG50945.1"/>
    <property type="molecule type" value="Genomic_DNA"/>
</dbReference>
<dbReference type="Pfam" id="PF00300">
    <property type="entry name" value="His_Phos_1"/>
    <property type="match status" value="1"/>
</dbReference>
<comment type="caution">
    <text evidence="3">The sequence shown here is derived from an EMBL/GenBank/DDBJ whole genome shotgun (WGS) entry which is preliminary data.</text>
</comment>
<dbReference type="Gene3D" id="3.40.50.1240">
    <property type="entry name" value="Phosphoglycerate mutase-like"/>
    <property type="match status" value="1"/>
</dbReference>
<dbReference type="SMART" id="SM00855">
    <property type="entry name" value="PGAM"/>
    <property type="match status" value="1"/>
</dbReference>
<name>A0A261EVT6_9BIFI</name>
<dbReference type="GO" id="GO:0016791">
    <property type="term" value="F:phosphatase activity"/>
    <property type="evidence" value="ECO:0007669"/>
    <property type="project" value="TreeGrafter"/>
</dbReference>
<dbReference type="CDD" id="cd07067">
    <property type="entry name" value="HP_PGM_like"/>
    <property type="match status" value="1"/>
</dbReference>
<feature type="active site" description="Tele-phosphohistidine intermediate" evidence="1">
    <location>
        <position position="14"/>
    </location>
</feature>
<evidence type="ECO:0000256" key="2">
    <source>
        <dbReference type="PIRSR" id="PIRSR613078-2"/>
    </source>
</evidence>
<dbReference type="OrthoDB" id="4697614at2"/>
<dbReference type="PANTHER" id="PTHR48100:SF62">
    <property type="entry name" value="GLUCOSYL-3-PHOSPHOGLYCERATE PHOSPHATASE"/>
    <property type="match status" value="1"/>
</dbReference>
<organism evidence="3 4">
    <name type="scientific">Bombiscardovia coagulans</name>
    <dbReference type="NCBI Taxonomy" id="686666"/>
    <lineage>
        <taxon>Bacteria</taxon>
        <taxon>Bacillati</taxon>
        <taxon>Actinomycetota</taxon>
        <taxon>Actinomycetes</taxon>
        <taxon>Bifidobacteriales</taxon>
        <taxon>Bifidobacteriaceae</taxon>
        <taxon>Bombiscardovia</taxon>
    </lineage>
</organism>
<dbReference type="PROSITE" id="PS00175">
    <property type="entry name" value="PG_MUTASE"/>
    <property type="match status" value="1"/>
</dbReference>
<dbReference type="PANTHER" id="PTHR48100">
    <property type="entry name" value="BROAD-SPECIFICITY PHOSPHATASE YOR283W-RELATED"/>
    <property type="match status" value="1"/>
</dbReference>
<dbReference type="SUPFAM" id="SSF53254">
    <property type="entry name" value="Phosphoglycerate mutase-like"/>
    <property type="match status" value="1"/>
</dbReference>